<accession>A0A382YS73</accession>
<gene>
    <name evidence="1" type="ORF">METZ01_LOCUS438785</name>
</gene>
<reference evidence="1" key="1">
    <citation type="submission" date="2018-05" db="EMBL/GenBank/DDBJ databases">
        <authorList>
            <person name="Lanie J.A."/>
            <person name="Ng W.-L."/>
            <person name="Kazmierczak K.M."/>
            <person name="Andrzejewski T.M."/>
            <person name="Davidsen T.M."/>
            <person name="Wayne K.J."/>
            <person name="Tettelin H."/>
            <person name="Glass J.I."/>
            <person name="Rusch D."/>
            <person name="Podicherti R."/>
            <person name="Tsui H.-C.T."/>
            <person name="Winkler M.E."/>
        </authorList>
    </citation>
    <scope>NUCLEOTIDE SEQUENCE</scope>
</reference>
<dbReference type="EMBL" id="UINC01178005">
    <property type="protein sequence ID" value="SVD85931.1"/>
    <property type="molecule type" value="Genomic_DNA"/>
</dbReference>
<proteinExistence type="predicted"/>
<dbReference type="AlphaFoldDB" id="A0A382YS73"/>
<feature type="non-terminal residue" evidence="1">
    <location>
        <position position="23"/>
    </location>
</feature>
<name>A0A382YS73_9ZZZZ</name>
<protein>
    <submittedName>
        <fullName evidence="1">Uncharacterized protein</fullName>
    </submittedName>
</protein>
<evidence type="ECO:0000313" key="1">
    <source>
        <dbReference type="EMBL" id="SVD85931.1"/>
    </source>
</evidence>
<sequence length="23" mass="2821">MEPIGHILNHYLGLNLFVRELRW</sequence>
<organism evidence="1">
    <name type="scientific">marine metagenome</name>
    <dbReference type="NCBI Taxonomy" id="408172"/>
    <lineage>
        <taxon>unclassified sequences</taxon>
        <taxon>metagenomes</taxon>
        <taxon>ecological metagenomes</taxon>
    </lineage>
</organism>